<dbReference type="GO" id="GO:0006435">
    <property type="term" value="P:threonyl-tRNA aminoacylation"/>
    <property type="evidence" value="ECO:0007669"/>
    <property type="project" value="TreeGrafter"/>
</dbReference>
<feature type="non-terminal residue" evidence="13">
    <location>
        <position position="245"/>
    </location>
</feature>
<dbReference type="GO" id="GO:0005524">
    <property type="term" value="F:ATP binding"/>
    <property type="evidence" value="ECO:0007669"/>
    <property type="project" value="UniProtKB-KW"/>
</dbReference>
<dbReference type="Gene3D" id="3.30.54.20">
    <property type="match status" value="1"/>
</dbReference>
<evidence type="ECO:0000256" key="3">
    <source>
        <dbReference type="ARBA" id="ARBA00022598"/>
    </source>
</evidence>
<sequence length="245" mass="27670">VGAVQVTLPDGKKLVTPSGSTVLDVVKQIGSGLARAALAAKIDGRQVDLAHTLDEDVSLEVLTFTQPEGREIFWHSSTHLMAQAIKELFPDTQLTIGPPIEEGFYYDFDKPEPFTAEDLEKIETRMTELANADLPVHRREVSREEAVALFSGLNENYKLEMIDELDQDETISVYEQGDFVDLCRGPHLPSTGKIKSFRLLNVAGAYWRGDENNKMLQRIYGVSYPDLKQLKEYLERIEEAERRDQ</sequence>
<evidence type="ECO:0000256" key="6">
    <source>
        <dbReference type="ARBA" id="ARBA00022833"/>
    </source>
</evidence>
<evidence type="ECO:0000256" key="9">
    <source>
        <dbReference type="ARBA" id="ARBA00023146"/>
    </source>
</evidence>
<dbReference type="FunFam" id="3.30.980.10:FF:000005">
    <property type="entry name" value="Threonyl-tRNA synthetase, mitochondrial"/>
    <property type="match status" value="1"/>
</dbReference>
<gene>
    <name evidence="13" type="ORF">METZ01_LOCUS250822</name>
</gene>
<feature type="domain" description="TGS" evidence="12">
    <location>
        <begin position="2"/>
        <end position="63"/>
    </location>
</feature>
<keyword evidence="7" id="KW-0067">ATP-binding</keyword>
<dbReference type="Pfam" id="PF07973">
    <property type="entry name" value="tRNA_SAD"/>
    <property type="match status" value="1"/>
</dbReference>
<comment type="catalytic activity">
    <reaction evidence="11">
        <text>tRNA(Thr) + L-threonine + ATP = L-threonyl-tRNA(Thr) + AMP + diphosphate + H(+)</text>
        <dbReference type="Rhea" id="RHEA:24624"/>
        <dbReference type="Rhea" id="RHEA-COMP:9670"/>
        <dbReference type="Rhea" id="RHEA-COMP:9704"/>
        <dbReference type="ChEBI" id="CHEBI:15378"/>
        <dbReference type="ChEBI" id="CHEBI:30616"/>
        <dbReference type="ChEBI" id="CHEBI:33019"/>
        <dbReference type="ChEBI" id="CHEBI:57926"/>
        <dbReference type="ChEBI" id="CHEBI:78442"/>
        <dbReference type="ChEBI" id="CHEBI:78534"/>
        <dbReference type="ChEBI" id="CHEBI:456215"/>
        <dbReference type="EC" id="6.1.1.3"/>
    </reaction>
</comment>
<dbReference type="InterPro" id="IPR012675">
    <property type="entry name" value="Beta-grasp_dom_sf"/>
</dbReference>
<feature type="non-terminal residue" evidence="13">
    <location>
        <position position="1"/>
    </location>
</feature>
<dbReference type="SUPFAM" id="SSF81271">
    <property type="entry name" value="TGS-like"/>
    <property type="match status" value="1"/>
</dbReference>
<evidence type="ECO:0000313" key="13">
    <source>
        <dbReference type="EMBL" id="SVB97968.1"/>
    </source>
</evidence>
<dbReference type="InterPro" id="IPR004095">
    <property type="entry name" value="TGS"/>
</dbReference>
<dbReference type="AlphaFoldDB" id="A0A382IEI9"/>
<dbReference type="GO" id="GO:0046872">
    <property type="term" value="F:metal ion binding"/>
    <property type="evidence" value="ECO:0007669"/>
    <property type="project" value="UniProtKB-KW"/>
</dbReference>
<dbReference type="InterPro" id="IPR018163">
    <property type="entry name" value="Thr/Ala-tRNA-synth_IIc_edit"/>
</dbReference>
<dbReference type="EC" id="6.1.1.3" evidence="2"/>
<dbReference type="GO" id="GO:0004829">
    <property type="term" value="F:threonine-tRNA ligase activity"/>
    <property type="evidence" value="ECO:0007669"/>
    <property type="project" value="UniProtKB-EC"/>
</dbReference>
<keyword evidence="8" id="KW-0648">Protein biosynthesis</keyword>
<evidence type="ECO:0000256" key="2">
    <source>
        <dbReference type="ARBA" id="ARBA00013163"/>
    </source>
</evidence>
<evidence type="ECO:0000256" key="8">
    <source>
        <dbReference type="ARBA" id="ARBA00022917"/>
    </source>
</evidence>
<proteinExistence type="inferred from homology"/>
<accession>A0A382IEI9</accession>
<evidence type="ECO:0000256" key="7">
    <source>
        <dbReference type="ARBA" id="ARBA00022840"/>
    </source>
</evidence>
<dbReference type="CDD" id="cd01667">
    <property type="entry name" value="TGS_ThrRS"/>
    <property type="match status" value="1"/>
</dbReference>
<dbReference type="Gene3D" id="3.30.980.10">
    <property type="entry name" value="Threonyl-trna Synthetase, Chain A, domain 2"/>
    <property type="match status" value="1"/>
</dbReference>
<evidence type="ECO:0000256" key="10">
    <source>
        <dbReference type="ARBA" id="ARBA00031900"/>
    </source>
</evidence>
<comment type="similarity">
    <text evidence="1">Belongs to the class-II aminoacyl-tRNA synthetase family.</text>
</comment>
<keyword evidence="9" id="KW-0030">Aminoacyl-tRNA synthetase</keyword>
<dbReference type="InterPro" id="IPR012676">
    <property type="entry name" value="TGS-like"/>
</dbReference>
<keyword evidence="5" id="KW-0547">Nucleotide-binding</keyword>
<dbReference type="SUPFAM" id="SSF55186">
    <property type="entry name" value="ThrRS/AlaRS common domain"/>
    <property type="match status" value="1"/>
</dbReference>
<dbReference type="FunFam" id="3.30.54.20:FF:000002">
    <property type="entry name" value="Threonine--tRNA ligase"/>
    <property type="match status" value="1"/>
</dbReference>
<dbReference type="EMBL" id="UINC01066857">
    <property type="protein sequence ID" value="SVB97968.1"/>
    <property type="molecule type" value="Genomic_DNA"/>
</dbReference>
<evidence type="ECO:0000256" key="5">
    <source>
        <dbReference type="ARBA" id="ARBA00022741"/>
    </source>
</evidence>
<reference evidence="13" key="1">
    <citation type="submission" date="2018-05" db="EMBL/GenBank/DDBJ databases">
        <authorList>
            <person name="Lanie J.A."/>
            <person name="Ng W.-L."/>
            <person name="Kazmierczak K.M."/>
            <person name="Andrzejewski T.M."/>
            <person name="Davidsen T.M."/>
            <person name="Wayne K.J."/>
            <person name="Tettelin H."/>
            <person name="Glass J.I."/>
            <person name="Rusch D."/>
            <person name="Podicherti R."/>
            <person name="Tsui H.-C.T."/>
            <person name="Winkler M.E."/>
        </authorList>
    </citation>
    <scope>NUCLEOTIDE SEQUENCE</scope>
</reference>
<dbReference type="PROSITE" id="PS51880">
    <property type="entry name" value="TGS"/>
    <property type="match status" value="1"/>
</dbReference>
<evidence type="ECO:0000259" key="12">
    <source>
        <dbReference type="PROSITE" id="PS51880"/>
    </source>
</evidence>
<dbReference type="Gene3D" id="3.10.20.30">
    <property type="match status" value="1"/>
</dbReference>
<keyword evidence="4" id="KW-0479">Metal-binding</keyword>
<dbReference type="PANTHER" id="PTHR11451:SF44">
    <property type="entry name" value="THREONINE--TRNA LIGASE, CHLOROPLASTIC_MITOCHONDRIAL 2"/>
    <property type="match status" value="1"/>
</dbReference>
<dbReference type="InterPro" id="IPR012947">
    <property type="entry name" value="tRNA_SAD"/>
</dbReference>
<name>A0A382IEI9_9ZZZZ</name>
<organism evidence="13">
    <name type="scientific">marine metagenome</name>
    <dbReference type="NCBI Taxonomy" id="408172"/>
    <lineage>
        <taxon>unclassified sequences</taxon>
        <taxon>metagenomes</taxon>
        <taxon>ecological metagenomes</taxon>
    </lineage>
</organism>
<dbReference type="Pfam" id="PF02824">
    <property type="entry name" value="TGS"/>
    <property type="match status" value="1"/>
</dbReference>
<dbReference type="PANTHER" id="PTHR11451">
    <property type="entry name" value="THREONINE-TRNA LIGASE"/>
    <property type="match status" value="1"/>
</dbReference>
<protein>
    <recommendedName>
        <fullName evidence="2">threonine--tRNA ligase</fullName>
        <ecNumber evidence="2">6.1.1.3</ecNumber>
    </recommendedName>
    <alternativeName>
        <fullName evidence="10">Threonyl-tRNA synthetase</fullName>
    </alternativeName>
</protein>
<dbReference type="SMART" id="SM00863">
    <property type="entry name" value="tRNA_SAD"/>
    <property type="match status" value="1"/>
</dbReference>
<keyword evidence="3" id="KW-0436">Ligase</keyword>
<evidence type="ECO:0000256" key="4">
    <source>
        <dbReference type="ARBA" id="ARBA00022723"/>
    </source>
</evidence>
<evidence type="ECO:0000256" key="1">
    <source>
        <dbReference type="ARBA" id="ARBA00008226"/>
    </source>
</evidence>
<evidence type="ECO:0000256" key="11">
    <source>
        <dbReference type="ARBA" id="ARBA00049515"/>
    </source>
</evidence>
<keyword evidence="6" id="KW-0862">Zinc</keyword>